<keyword evidence="3" id="KW-1185">Reference proteome</keyword>
<evidence type="ECO:0000313" key="3">
    <source>
        <dbReference type="Proteomes" id="UP001162891"/>
    </source>
</evidence>
<feature type="transmembrane region" description="Helical" evidence="1">
    <location>
        <begin position="237"/>
        <end position="261"/>
    </location>
</feature>
<reference evidence="3" key="1">
    <citation type="journal article" date="2022" name="Int. J. Syst. Evol. Microbiol.">
        <title>Anaeromyxobacter oryzae sp. nov., Anaeromyxobacter diazotrophicus sp. nov. and Anaeromyxobacter paludicola sp. nov., isolated from paddy soils.</title>
        <authorList>
            <person name="Itoh H."/>
            <person name="Xu Z."/>
            <person name="Mise K."/>
            <person name="Masuda Y."/>
            <person name="Ushijima N."/>
            <person name="Hayakawa C."/>
            <person name="Shiratori Y."/>
            <person name="Senoo K."/>
        </authorList>
    </citation>
    <scope>NUCLEOTIDE SEQUENCE [LARGE SCALE GENOMIC DNA]</scope>
    <source>
        <strain evidence="3">Red232</strain>
    </source>
</reference>
<evidence type="ECO:0000313" key="2">
    <source>
        <dbReference type="EMBL" id="BDG01289.1"/>
    </source>
</evidence>
<accession>A0ABM7WP84</accession>
<feature type="transmembrane region" description="Helical" evidence="1">
    <location>
        <begin position="164"/>
        <end position="189"/>
    </location>
</feature>
<dbReference type="Proteomes" id="UP001162891">
    <property type="component" value="Chromosome"/>
</dbReference>
<sequence length="327" mass="32461">MSGASTLPGRPAAARSGAARLGRYLATRFGPSEAGATAVLSLAAQLGAAALAGARPLPLSGAVAAATASSVLLALYLRLSDDLKDWDTDRRLASAGDARFADRPHVTGEIAAAELRRARVGVAALFGLLLGAQPPAVAALGGACFVGAWLSARWFFHPAMARDLILAFVTHNPLALLFLAFAAAAGAAAAGARPAPGATLALVGGLYLPVAAWEIARKVRVPSEETAYETWSARAGFQTAGALPAALAVASSVLLAAAGRAAALGPAYAALLAAAAAPPVIAAGLLLRAPSPAGARRLRPAVEAHALAAALGLVLAAARARGVALLP</sequence>
<evidence type="ECO:0008006" key="4">
    <source>
        <dbReference type="Google" id="ProtNLM"/>
    </source>
</evidence>
<keyword evidence="1" id="KW-1133">Transmembrane helix</keyword>
<keyword evidence="1" id="KW-0472">Membrane</keyword>
<proteinExistence type="predicted"/>
<feature type="transmembrane region" description="Helical" evidence="1">
    <location>
        <begin position="195"/>
        <end position="216"/>
    </location>
</feature>
<protein>
    <recommendedName>
        <fullName evidence="4">UbiA prenyltransferase</fullName>
    </recommendedName>
</protein>
<keyword evidence="1" id="KW-0812">Transmembrane</keyword>
<dbReference type="EMBL" id="AP025591">
    <property type="protein sequence ID" value="BDG01289.1"/>
    <property type="molecule type" value="Genomic_DNA"/>
</dbReference>
<evidence type="ECO:0000256" key="1">
    <source>
        <dbReference type="SAM" id="Phobius"/>
    </source>
</evidence>
<dbReference type="RefSeq" id="WP_248357690.1">
    <property type="nucleotide sequence ID" value="NZ_AP025591.1"/>
</dbReference>
<feature type="transmembrane region" description="Helical" evidence="1">
    <location>
        <begin position="267"/>
        <end position="289"/>
    </location>
</feature>
<name>A0ABM7WP84_9BACT</name>
<organism evidence="2 3">
    <name type="scientific">Anaeromyxobacter oryzae</name>
    <dbReference type="NCBI Taxonomy" id="2918170"/>
    <lineage>
        <taxon>Bacteria</taxon>
        <taxon>Pseudomonadati</taxon>
        <taxon>Myxococcota</taxon>
        <taxon>Myxococcia</taxon>
        <taxon>Myxococcales</taxon>
        <taxon>Cystobacterineae</taxon>
        <taxon>Anaeromyxobacteraceae</taxon>
        <taxon>Anaeromyxobacter</taxon>
    </lineage>
</organism>
<feature type="transmembrane region" description="Helical" evidence="1">
    <location>
        <begin position="135"/>
        <end position="152"/>
    </location>
</feature>
<gene>
    <name evidence="2" type="ORF">AMOR_02850</name>
</gene>